<dbReference type="PANTHER" id="PTHR28286">
    <property type="match status" value="1"/>
</dbReference>
<evidence type="ECO:0000313" key="7">
    <source>
        <dbReference type="EMBL" id="CEP23342.1"/>
    </source>
</evidence>
<dbReference type="GO" id="GO:0005886">
    <property type="term" value="C:plasma membrane"/>
    <property type="evidence" value="ECO:0007669"/>
    <property type="project" value="TreeGrafter"/>
</dbReference>
<feature type="transmembrane region" description="Helical" evidence="6">
    <location>
        <begin position="170"/>
        <end position="189"/>
    </location>
</feature>
<evidence type="ECO:0000256" key="3">
    <source>
        <dbReference type="ARBA" id="ARBA00022692"/>
    </source>
</evidence>
<keyword evidence="4 6" id="KW-1133">Transmembrane helix</keyword>
<evidence type="ECO:0000256" key="5">
    <source>
        <dbReference type="ARBA" id="ARBA00023136"/>
    </source>
</evidence>
<dbReference type="Proteomes" id="UP000038830">
    <property type="component" value="Unassembled WGS sequence"/>
</dbReference>
<dbReference type="SMART" id="SM01021">
    <property type="entry name" value="Bac_rhodopsin"/>
    <property type="match status" value="1"/>
</dbReference>
<feature type="transmembrane region" description="Helical" evidence="6">
    <location>
        <begin position="37"/>
        <end position="56"/>
    </location>
</feature>
<comment type="similarity">
    <text evidence="2">Belongs to the archaeal/bacterial/fungal opsin family.</text>
</comment>
<dbReference type="CDD" id="cd15239">
    <property type="entry name" value="7tm_YRO2_fungal-like"/>
    <property type="match status" value="1"/>
</dbReference>
<feature type="transmembrane region" description="Helical" evidence="6">
    <location>
        <begin position="146"/>
        <end position="164"/>
    </location>
</feature>
<feature type="transmembrane region" description="Helical" evidence="6">
    <location>
        <begin position="201"/>
        <end position="225"/>
    </location>
</feature>
<keyword evidence="3 6" id="KW-0812">Transmembrane</keyword>
<proteinExistence type="inferred from homology"/>
<name>A0A0H5C686_CYBJN</name>
<dbReference type="FunFam" id="1.20.1070.10:FF:000160">
    <property type="entry name" value="Related to Opsin-1"/>
    <property type="match status" value="1"/>
</dbReference>
<keyword evidence="5 6" id="KW-0472">Membrane</keyword>
<reference evidence="8" key="1">
    <citation type="journal article" date="2015" name="J. Biotechnol.">
        <title>The structure of the Cyberlindnera jadinii genome and its relation to Candida utilis analyzed by the occurrence of single nucleotide polymorphisms.</title>
        <authorList>
            <person name="Rupp O."/>
            <person name="Brinkrolf K."/>
            <person name="Buerth C."/>
            <person name="Kunigo M."/>
            <person name="Schneider J."/>
            <person name="Jaenicke S."/>
            <person name="Goesmann A."/>
            <person name="Puehler A."/>
            <person name="Jaeger K.-E."/>
            <person name="Ernst J.F."/>
        </authorList>
    </citation>
    <scope>NUCLEOTIDE SEQUENCE [LARGE SCALE GENOMIC DNA]</scope>
    <source>
        <strain evidence="8">ATCC 18201 / CBS 1600 / BCRC 20928 / JCM 3617 / NBRC 0987 / NRRL Y-1542</strain>
    </source>
</reference>
<dbReference type="PANTHER" id="PTHR28286:SF1">
    <property type="entry name" value="30 KDA HEAT SHOCK PROTEIN-RELATED"/>
    <property type="match status" value="1"/>
</dbReference>
<dbReference type="GO" id="GO:0005783">
    <property type="term" value="C:endoplasmic reticulum"/>
    <property type="evidence" value="ECO:0007669"/>
    <property type="project" value="TreeGrafter"/>
</dbReference>
<evidence type="ECO:0000256" key="1">
    <source>
        <dbReference type="ARBA" id="ARBA00004141"/>
    </source>
</evidence>
<evidence type="ECO:0000256" key="2">
    <source>
        <dbReference type="ARBA" id="ARBA00008130"/>
    </source>
</evidence>
<dbReference type="Pfam" id="PF01036">
    <property type="entry name" value="Bac_rhodopsin"/>
    <property type="match status" value="1"/>
</dbReference>
<gene>
    <name evidence="7" type="primary">MRH1</name>
    <name evidence="7" type="ORF">BN1211_3904</name>
</gene>
<feature type="transmembrane region" description="Helical" evidence="6">
    <location>
        <begin position="120"/>
        <end position="139"/>
    </location>
</feature>
<sequence>MSSYYTNLDLAKRGNEALSINAPTGADFHITTNGSDWLWAAFCCFATYALVMHIFMFKQPLRQRYFFYTAVVPAWIMTVAYFTWASDLGWAPVRAEFNHVTVCNQETTPGYRQVFYLKSINWFLCFPFHTLTLGLFANVPRPQISYNMFLTGLFVIAFLAGSVVHSTYKWGYFTVGVVAIFLTLINLWCSRKSALTIGKDCGYIYTLYLACFGFMWLIYPIAWALSEGGNVIQPDSEAVFCGVLDIITFIIIPGAFFFFTHDFDLKRINLGEKPDIEAIINKELSNSSLRASGETAFGSQAISTPPAEAAETA</sequence>
<comment type="subcellular location">
    <subcellularLocation>
        <location evidence="1">Membrane</location>
        <topology evidence="1">Multi-pass membrane protein</topology>
    </subcellularLocation>
</comment>
<evidence type="ECO:0000313" key="8">
    <source>
        <dbReference type="Proteomes" id="UP000038830"/>
    </source>
</evidence>
<dbReference type="AlphaFoldDB" id="A0A0H5C686"/>
<dbReference type="InterPro" id="IPR043476">
    <property type="entry name" value="Yro2-like_7TM"/>
</dbReference>
<dbReference type="InterPro" id="IPR001425">
    <property type="entry name" value="Arc/bac/fun_rhodopsins"/>
</dbReference>
<evidence type="ECO:0000256" key="4">
    <source>
        <dbReference type="ARBA" id="ARBA00022989"/>
    </source>
</evidence>
<organism evidence="7 8">
    <name type="scientific">Cyberlindnera jadinii (strain ATCC 18201 / CBS 1600 / BCRC 20928 / JCM 3617 / NBRC 0987 / NRRL Y-1542)</name>
    <name type="common">Torula yeast</name>
    <name type="synonym">Candida utilis</name>
    <dbReference type="NCBI Taxonomy" id="983966"/>
    <lineage>
        <taxon>Eukaryota</taxon>
        <taxon>Fungi</taxon>
        <taxon>Dikarya</taxon>
        <taxon>Ascomycota</taxon>
        <taxon>Saccharomycotina</taxon>
        <taxon>Saccharomycetes</taxon>
        <taxon>Phaffomycetales</taxon>
        <taxon>Phaffomycetaceae</taxon>
        <taxon>Cyberlindnera</taxon>
    </lineage>
</organism>
<evidence type="ECO:0000256" key="6">
    <source>
        <dbReference type="SAM" id="Phobius"/>
    </source>
</evidence>
<dbReference type="Gene3D" id="1.20.1070.10">
    <property type="entry name" value="Rhodopsin 7-helix transmembrane proteins"/>
    <property type="match status" value="1"/>
</dbReference>
<accession>A0A0H5C686</accession>
<feature type="transmembrane region" description="Helical" evidence="6">
    <location>
        <begin position="237"/>
        <end position="259"/>
    </location>
</feature>
<dbReference type="SUPFAM" id="SSF81321">
    <property type="entry name" value="Family A G protein-coupled receptor-like"/>
    <property type="match status" value="1"/>
</dbReference>
<protein>
    <submittedName>
        <fullName evidence="7">MRH1 protein</fullName>
    </submittedName>
</protein>
<dbReference type="EMBL" id="CDQK01000004">
    <property type="protein sequence ID" value="CEP23342.1"/>
    <property type="molecule type" value="Genomic_DNA"/>
</dbReference>
<feature type="transmembrane region" description="Helical" evidence="6">
    <location>
        <begin position="65"/>
        <end position="84"/>
    </location>
</feature>